<dbReference type="PROSITE" id="PS51186">
    <property type="entry name" value="GNAT"/>
    <property type="match status" value="1"/>
</dbReference>
<dbReference type="Pfam" id="PF00583">
    <property type="entry name" value="Acetyltransf_1"/>
    <property type="match status" value="1"/>
</dbReference>
<name>A0ABY6DDT6_9RHOB</name>
<protein>
    <submittedName>
        <fullName evidence="4">GNAT family N-acetyltransferase</fullName>
    </submittedName>
</protein>
<evidence type="ECO:0000313" key="5">
    <source>
        <dbReference type="Proteomes" id="UP001064087"/>
    </source>
</evidence>
<dbReference type="EMBL" id="CP106738">
    <property type="protein sequence ID" value="UXX84314.1"/>
    <property type="molecule type" value="Genomic_DNA"/>
</dbReference>
<keyword evidence="2" id="KW-0012">Acyltransferase</keyword>
<evidence type="ECO:0000256" key="2">
    <source>
        <dbReference type="ARBA" id="ARBA00023315"/>
    </source>
</evidence>
<proteinExistence type="predicted"/>
<feature type="domain" description="N-acetyltransferase" evidence="3">
    <location>
        <begin position="4"/>
        <end position="160"/>
    </location>
</feature>
<reference evidence="4" key="1">
    <citation type="submission" date="2022-10" db="EMBL/GenBank/DDBJ databases">
        <title>Roseovarius pelagicus sp. nov., isolated from Arctic seawater.</title>
        <authorList>
            <person name="Hong Y.W."/>
            <person name="Hwang C.Y."/>
        </authorList>
    </citation>
    <scope>NUCLEOTIDE SEQUENCE</scope>
    <source>
        <strain evidence="4">HL-MP18</strain>
    </source>
</reference>
<accession>A0ABY6DDT6</accession>
<evidence type="ECO:0000256" key="1">
    <source>
        <dbReference type="ARBA" id="ARBA00022679"/>
    </source>
</evidence>
<evidence type="ECO:0000313" key="4">
    <source>
        <dbReference type="EMBL" id="UXX84314.1"/>
    </source>
</evidence>
<gene>
    <name evidence="4" type="ORF">N7U68_06625</name>
</gene>
<dbReference type="Gene3D" id="3.40.630.30">
    <property type="match status" value="1"/>
</dbReference>
<dbReference type="Proteomes" id="UP001064087">
    <property type="component" value="Chromosome"/>
</dbReference>
<dbReference type="PANTHER" id="PTHR43877">
    <property type="entry name" value="AMINOALKYLPHOSPHONATE N-ACETYLTRANSFERASE-RELATED-RELATED"/>
    <property type="match status" value="1"/>
</dbReference>
<dbReference type="InterPro" id="IPR016181">
    <property type="entry name" value="Acyl_CoA_acyltransferase"/>
</dbReference>
<keyword evidence="1" id="KW-0808">Transferase</keyword>
<dbReference type="InterPro" id="IPR050832">
    <property type="entry name" value="Bact_Acetyltransf"/>
</dbReference>
<organism evidence="4 5">
    <name type="scientific">Roseovarius pelagicus</name>
    <dbReference type="NCBI Taxonomy" id="2980108"/>
    <lineage>
        <taxon>Bacteria</taxon>
        <taxon>Pseudomonadati</taxon>
        <taxon>Pseudomonadota</taxon>
        <taxon>Alphaproteobacteria</taxon>
        <taxon>Rhodobacterales</taxon>
        <taxon>Roseobacteraceae</taxon>
        <taxon>Roseovarius</taxon>
    </lineage>
</organism>
<sequence length="160" mass="17219">MTDVHFRIAGRDDAAQLNTALAALSAELGDCHRSEVADLMRAIEGTHPAFRAILAEVGTTLAGVAVYSPLFSTSRGCVVAYVSDLWVLTDHRGTGLGQDILRAVMDDARSEWDARWMKLTVYDTSPAARRFYERLGFGPAEGSTEMHLDATGCTALGGDV</sequence>
<dbReference type="SUPFAM" id="SSF55729">
    <property type="entry name" value="Acyl-CoA N-acyltransferases (Nat)"/>
    <property type="match status" value="1"/>
</dbReference>
<keyword evidence="5" id="KW-1185">Reference proteome</keyword>
<dbReference type="RefSeq" id="WP_263048635.1">
    <property type="nucleotide sequence ID" value="NZ_CP106738.1"/>
</dbReference>
<dbReference type="CDD" id="cd04301">
    <property type="entry name" value="NAT_SF"/>
    <property type="match status" value="1"/>
</dbReference>
<evidence type="ECO:0000259" key="3">
    <source>
        <dbReference type="PROSITE" id="PS51186"/>
    </source>
</evidence>
<dbReference type="InterPro" id="IPR000182">
    <property type="entry name" value="GNAT_dom"/>
</dbReference>